<feature type="compositionally biased region" description="Polar residues" evidence="1">
    <location>
        <begin position="646"/>
        <end position="676"/>
    </location>
</feature>
<feature type="region of interest" description="Disordered" evidence="1">
    <location>
        <begin position="1326"/>
        <end position="1362"/>
    </location>
</feature>
<feature type="region of interest" description="Disordered" evidence="1">
    <location>
        <begin position="1063"/>
        <end position="1110"/>
    </location>
</feature>
<feature type="region of interest" description="Disordered" evidence="1">
    <location>
        <begin position="863"/>
        <end position="916"/>
    </location>
</feature>
<feature type="region of interest" description="Disordered" evidence="1">
    <location>
        <begin position="627"/>
        <end position="768"/>
    </location>
</feature>
<comment type="caution">
    <text evidence="2">The sequence shown here is derived from an EMBL/GenBank/DDBJ whole genome shotgun (WGS) entry which is preliminary data.</text>
</comment>
<evidence type="ECO:0000313" key="3">
    <source>
        <dbReference type="Proteomes" id="UP000762676"/>
    </source>
</evidence>
<feature type="compositionally biased region" description="Basic and acidic residues" evidence="1">
    <location>
        <begin position="1397"/>
        <end position="1408"/>
    </location>
</feature>
<name>A0AAV4J4S0_9GAST</name>
<feature type="region of interest" description="Disordered" evidence="1">
    <location>
        <begin position="88"/>
        <end position="116"/>
    </location>
</feature>
<feature type="compositionally biased region" description="Basic and acidic residues" evidence="1">
    <location>
        <begin position="716"/>
        <end position="725"/>
    </location>
</feature>
<feature type="compositionally biased region" description="Polar residues" evidence="1">
    <location>
        <begin position="1379"/>
        <end position="1396"/>
    </location>
</feature>
<dbReference type="EMBL" id="BMAT01002928">
    <property type="protein sequence ID" value="GFS16865.1"/>
    <property type="molecule type" value="Genomic_DNA"/>
</dbReference>
<gene>
    <name evidence="2" type="ORF">ElyMa_001483300</name>
</gene>
<feature type="compositionally biased region" description="Gly residues" evidence="1">
    <location>
        <begin position="473"/>
        <end position="482"/>
    </location>
</feature>
<feature type="region of interest" description="Disordered" evidence="1">
    <location>
        <begin position="1379"/>
        <end position="1446"/>
    </location>
</feature>
<reference evidence="2 3" key="1">
    <citation type="journal article" date="2021" name="Elife">
        <title>Chloroplast acquisition without the gene transfer in kleptoplastic sea slugs, Plakobranchus ocellatus.</title>
        <authorList>
            <person name="Maeda T."/>
            <person name="Takahashi S."/>
            <person name="Yoshida T."/>
            <person name="Shimamura S."/>
            <person name="Takaki Y."/>
            <person name="Nagai Y."/>
            <person name="Toyoda A."/>
            <person name="Suzuki Y."/>
            <person name="Arimoto A."/>
            <person name="Ishii H."/>
            <person name="Satoh N."/>
            <person name="Nishiyama T."/>
            <person name="Hasebe M."/>
            <person name="Maruyama T."/>
            <person name="Minagawa J."/>
            <person name="Obokata J."/>
            <person name="Shigenobu S."/>
        </authorList>
    </citation>
    <scope>NUCLEOTIDE SEQUENCE [LARGE SCALE GENOMIC DNA]</scope>
</reference>
<protein>
    <submittedName>
        <fullName evidence="2">Uncharacterized protein</fullName>
    </submittedName>
</protein>
<proteinExistence type="predicted"/>
<feature type="region of interest" description="Disordered" evidence="1">
    <location>
        <begin position="1261"/>
        <end position="1294"/>
    </location>
</feature>
<feature type="compositionally biased region" description="Polar residues" evidence="1">
    <location>
        <begin position="93"/>
        <end position="116"/>
    </location>
</feature>
<sequence>MNHSQMSADLGMYSGYMPPPTSYGESQNYMHTQYPHQQPMAQHQQQPLMLNQHQQQPIMLGQHQQQPVMQNQQQHHQFNTDSYNAPIDLPHPTKQNAMHTKAQSQGQRYLSQPPQAHQYQGHVSTMQWGNPQSKIPPIPPLSPSSNSTVQFPRSSPQHIQQAMVIPQRHSSNASPMHGVIQQHNPHPPPLSPMQGVNPRNSQMSPGPHQFSQTSASTDARTMNHVRRLSTANEFTSQQSVSISTASPSLTGLYTSGKMALQQSQPVHNLPAPIPPQAHQGAFNTQQHTHAFQPDPSFQPCSKPSLYPTMAPNFISTMRQSNSSHAQLPHSNVHPSAQNLCNLNQMNQVGERHEPQQGHKQIYFTKNAGNILNANLPSSTSILSPSSESHGVKTVSVSSVNAFNTSIGSRNNLSNHPFSVAVDNNGRVASSEQGFFPRPSPMVTNFSAHDQLSNLSWTGIPSDGRPTSQTSNFGGRGSRGGRGAPASRALGRGAQRGRGRGRGRGEVLRETNPVPIQPWCLPSNSSTSSFQSDIEAMQAGVMADMASSFQSTHPVEAVKESQPNKVQPKSSLSVGNSSSRKDTSDSSRSTSHTSAPASTTSTASASRAAALEAIRIKQEAVESMAKAKNVLPHQDQINQKSKEESSRPTTVNISQAPFNKANCDSMSAGQTGRSSQRAGLIHQRVSSYSSTEPHSTTTIMSSQPPNKSLSNEQTPECSDRVDKGTHDSLAGLLNASTSVERKIPQHVASKKVDPSPNQVEKLPQVQRQNSVPLVKSTSANIGKAILQRSVSNVTKSNFKTHSQPGRKVPVRQNVSTADAAYPRHQNMSTENKRPMTAKERVISMWRDGQVVGRNPTLLKRVAKVNDNPQPPLQSGEPLSKPHSKTLSFEIDSPQHIESDSGAPIPKKPKQTPTEEIKTVPSKSKLDLYYIMFHGHKLICLKSAREKMLLLCQFQFECFPDKGMGSVNNCIDRSLRIKKKPLQHRLQSDIVSYLKKNDYKIDSGVLTINLEDARRVYHHMYNIRNCVSASCVVALLDQPVDLLHVIPGSKKRTFQREILGRIKTEAESGDDDLNGNQKKPDGSMSKSKAAGRDENAATEGLQKTGDVGEEDARSDCTVAYGADKSAEEDDVVIVSVDENPNMICYNSDGPKVGMLCNSLMGTVRSYVHNNEHYLIIEDLCKIFGASDFNALLDNQNITVYSCCPEIGAFLNQISDKFPAVSSFHECLVKEKDIGVQWANDQPGPEYCTDVTSTGRPSMKEEIIEGHSSQDCSPPKQPKMSAPITSSPKRINSESDLDSCEPRLQIDMGNSPEASKENVSIRGSTAIMAVNQPKASKEKATNLDPQQTGREPPVSSSPESHSSAETMASLLALDVSTSNTAENGLQKEQATSLSSTSCKDSIKEQEKKKDAQVNASNSAHDTVQRETENIAGSTGTSVSSSSAINISSSQQEQNSTGWAIVDSFLLPAPESPSDVGIKTKSYSELCQMNKTLIGIVQSLRKELAAVKHELAVTKSAKDKAEKVSKHLEGWKVFRGSAKIRGSVSYELGPSTARLATAVVLILCKNRGQTLLKTAVRKSKVLGFDIATGSSFLLSCVSISASVAKISLMHRAYT</sequence>
<feature type="compositionally biased region" description="Low complexity" evidence="1">
    <location>
        <begin position="483"/>
        <end position="492"/>
    </location>
</feature>
<feature type="compositionally biased region" description="Polar residues" evidence="1">
    <location>
        <begin position="560"/>
        <end position="575"/>
    </location>
</feature>
<evidence type="ECO:0000256" key="1">
    <source>
        <dbReference type="SAM" id="MobiDB-lite"/>
    </source>
</evidence>
<feature type="compositionally biased region" description="Low complexity" evidence="1">
    <location>
        <begin position="585"/>
        <end position="603"/>
    </location>
</feature>
<organism evidence="2 3">
    <name type="scientific">Elysia marginata</name>
    <dbReference type="NCBI Taxonomy" id="1093978"/>
    <lineage>
        <taxon>Eukaryota</taxon>
        <taxon>Metazoa</taxon>
        <taxon>Spiralia</taxon>
        <taxon>Lophotrochozoa</taxon>
        <taxon>Mollusca</taxon>
        <taxon>Gastropoda</taxon>
        <taxon>Heterobranchia</taxon>
        <taxon>Euthyneura</taxon>
        <taxon>Panpulmonata</taxon>
        <taxon>Sacoglossa</taxon>
        <taxon>Placobranchoidea</taxon>
        <taxon>Plakobranchidae</taxon>
        <taxon>Elysia</taxon>
    </lineage>
</organism>
<feature type="compositionally biased region" description="Low complexity" evidence="1">
    <location>
        <begin position="1348"/>
        <end position="1362"/>
    </location>
</feature>
<feature type="compositionally biased region" description="Polar residues" evidence="1">
    <location>
        <begin position="453"/>
        <end position="472"/>
    </location>
</feature>
<feature type="region of interest" description="Disordered" evidence="1">
    <location>
        <begin position="551"/>
        <end position="603"/>
    </location>
</feature>
<feature type="compositionally biased region" description="Polar residues" evidence="1">
    <location>
        <begin position="683"/>
        <end position="715"/>
    </location>
</feature>
<feature type="compositionally biased region" description="Low complexity" evidence="1">
    <location>
        <begin position="1427"/>
        <end position="1446"/>
    </location>
</feature>
<keyword evidence="3" id="KW-1185">Reference proteome</keyword>
<accession>A0AAV4J4S0</accession>
<dbReference type="Proteomes" id="UP000762676">
    <property type="component" value="Unassembled WGS sequence"/>
</dbReference>
<evidence type="ECO:0000313" key="2">
    <source>
        <dbReference type="EMBL" id="GFS16865.1"/>
    </source>
</evidence>
<feature type="region of interest" description="Disordered" evidence="1">
    <location>
        <begin position="453"/>
        <end position="527"/>
    </location>
</feature>